<dbReference type="EMBL" id="OB671941">
    <property type="protein sequence ID" value="CAD7235259.1"/>
    <property type="molecule type" value="Genomic_DNA"/>
</dbReference>
<dbReference type="PANTHER" id="PTHR30543">
    <property type="entry name" value="CHROMATE REDUCTASE"/>
    <property type="match status" value="1"/>
</dbReference>
<dbReference type="AlphaFoldDB" id="A0A7R8WR13"/>
<feature type="compositionally biased region" description="Basic and acidic residues" evidence="1">
    <location>
        <begin position="78"/>
        <end position="93"/>
    </location>
</feature>
<reference evidence="3" key="1">
    <citation type="submission" date="2020-11" db="EMBL/GenBank/DDBJ databases">
        <authorList>
            <person name="Tran Van P."/>
        </authorList>
    </citation>
    <scope>NUCLEOTIDE SEQUENCE</scope>
</reference>
<dbReference type="SUPFAM" id="SSF52218">
    <property type="entry name" value="Flavoproteins"/>
    <property type="match status" value="1"/>
</dbReference>
<evidence type="ECO:0000259" key="2">
    <source>
        <dbReference type="Pfam" id="PF03358"/>
    </source>
</evidence>
<dbReference type="Gene3D" id="3.40.50.360">
    <property type="match status" value="1"/>
</dbReference>
<feature type="non-terminal residue" evidence="3">
    <location>
        <position position="292"/>
    </location>
</feature>
<feature type="compositionally biased region" description="Polar residues" evidence="1">
    <location>
        <begin position="64"/>
        <end position="73"/>
    </location>
</feature>
<feature type="region of interest" description="Disordered" evidence="1">
    <location>
        <begin position="64"/>
        <end position="119"/>
    </location>
</feature>
<dbReference type="GO" id="GO:0016491">
    <property type="term" value="F:oxidoreductase activity"/>
    <property type="evidence" value="ECO:0007669"/>
    <property type="project" value="InterPro"/>
</dbReference>
<dbReference type="GO" id="GO:0010181">
    <property type="term" value="F:FMN binding"/>
    <property type="evidence" value="ECO:0007669"/>
    <property type="project" value="TreeGrafter"/>
</dbReference>
<proteinExistence type="predicted"/>
<sequence length="292" mass="32520">MAGVVRQAVRGAQRIVRRWPVSPQKTHFQWNTRTATLLLSSFMMATPQDTSEQDIGVRALQHWPQNQQRSQGQLPPKPLKDARDETAADEKLGQRSRVKTQKLASTTEGGPDETPSGRPKLVIFLGSQREGRNIVKVAKYLEEALLKSDCFNLCIIDPVKLCVPIMVQPIHFMSDTSNAPRWLVDVNNVIKEAEAFIVISPEYNSTFGPSLSNLLNHFPSSIFRHKPCSIVTYSAGGNGGIRAATALRSYLMEFGLLVLPTSLMIPNVKDSLEGNVKGNVLEKLIKELNWYV</sequence>
<dbReference type="GO" id="GO:0005829">
    <property type="term" value="C:cytosol"/>
    <property type="evidence" value="ECO:0007669"/>
    <property type="project" value="TreeGrafter"/>
</dbReference>
<protein>
    <recommendedName>
        <fullName evidence="2">NADPH-dependent FMN reductase-like domain-containing protein</fullName>
    </recommendedName>
</protein>
<name>A0A7R8WR13_9CRUS</name>
<evidence type="ECO:0000313" key="3">
    <source>
        <dbReference type="EMBL" id="CAD7235259.1"/>
    </source>
</evidence>
<organism evidence="3">
    <name type="scientific">Cyprideis torosa</name>
    <dbReference type="NCBI Taxonomy" id="163714"/>
    <lineage>
        <taxon>Eukaryota</taxon>
        <taxon>Metazoa</taxon>
        <taxon>Ecdysozoa</taxon>
        <taxon>Arthropoda</taxon>
        <taxon>Crustacea</taxon>
        <taxon>Oligostraca</taxon>
        <taxon>Ostracoda</taxon>
        <taxon>Podocopa</taxon>
        <taxon>Podocopida</taxon>
        <taxon>Cytherocopina</taxon>
        <taxon>Cytheroidea</taxon>
        <taxon>Cytherideidae</taxon>
        <taxon>Cyprideis</taxon>
    </lineage>
</organism>
<dbReference type="Pfam" id="PF03358">
    <property type="entry name" value="FMN_red"/>
    <property type="match status" value="1"/>
</dbReference>
<evidence type="ECO:0000256" key="1">
    <source>
        <dbReference type="SAM" id="MobiDB-lite"/>
    </source>
</evidence>
<feature type="domain" description="NADPH-dependent FMN reductase-like" evidence="2">
    <location>
        <begin position="119"/>
        <end position="268"/>
    </location>
</feature>
<dbReference type="OrthoDB" id="68575at2759"/>
<dbReference type="PANTHER" id="PTHR30543:SF21">
    <property type="entry name" value="NAD(P)H-DEPENDENT FMN REDUCTASE LOT6"/>
    <property type="match status" value="1"/>
</dbReference>
<dbReference type="InterPro" id="IPR029039">
    <property type="entry name" value="Flavoprotein-like_sf"/>
</dbReference>
<dbReference type="InterPro" id="IPR050712">
    <property type="entry name" value="NAD(P)H-dep_reductase"/>
</dbReference>
<accession>A0A7R8WR13</accession>
<gene>
    <name evidence="3" type="ORF">CTOB1V02_LOCUS13075</name>
</gene>
<dbReference type="InterPro" id="IPR005025">
    <property type="entry name" value="FMN_Rdtase-like_dom"/>
</dbReference>